<feature type="signal peptide" evidence="4">
    <location>
        <begin position="1"/>
        <end position="33"/>
    </location>
</feature>
<dbReference type="PANTHER" id="PTHR12631">
    <property type="entry name" value="ALPHA-L-IDURONIDASE"/>
    <property type="match status" value="1"/>
</dbReference>
<dbReference type="EMBL" id="JABSNM010000027">
    <property type="protein sequence ID" value="NRT58343.1"/>
    <property type="molecule type" value="Genomic_DNA"/>
</dbReference>
<keyword evidence="2" id="KW-0378">Hydrolase</keyword>
<reference evidence="6 7" key="1">
    <citation type="submission" date="2020-05" db="EMBL/GenBank/DDBJ databases">
        <title>Genomic Encyclopedia of Type Strains, Phase IV (KMG-V): Genome sequencing to study the core and pangenomes of soil and plant-associated prokaryotes.</title>
        <authorList>
            <person name="Whitman W."/>
        </authorList>
    </citation>
    <scope>NUCLEOTIDE SEQUENCE [LARGE SCALE GENOMIC DNA]</scope>
    <source>
        <strain evidence="6 7">C29</strain>
    </source>
</reference>
<evidence type="ECO:0000313" key="7">
    <source>
        <dbReference type="Proteomes" id="UP001516061"/>
    </source>
</evidence>
<comment type="caution">
    <text evidence="6">The sequence shown here is derived from an EMBL/GenBank/DDBJ whole genome shotgun (WGS) entry which is preliminary data.</text>
</comment>
<dbReference type="RefSeq" id="WP_173807368.1">
    <property type="nucleotide sequence ID" value="NZ_JABSNM010000027.1"/>
</dbReference>
<evidence type="ECO:0000256" key="4">
    <source>
        <dbReference type="SAM" id="SignalP"/>
    </source>
</evidence>
<dbReference type="InterPro" id="IPR051923">
    <property type="entry name" value="Glycosyl_Hydrolase_39"/>
</dbReference>
<dbReference type="Pfam" id="PF01229">
    <property type="entry name" value="Glyco_hydro_39"/>
    <property type="match status" value="1"/>
</dbReference>
<gene>
    <name evidence="6" type="ORF">HNQ01_004111</name>
</gene>
<keyword evidence="7" id="KW-1185">Reference proteome</keyword>
<feature type="chain" id="PRO_5047229971" description="Glycosyl hydrolases family 39 N-terminal catalytic domain-containing protein" evidence="4">
    <location>
        <begin position="34"/>
        <end position="429"/>
    </location>
</feature>
<proteinExistence type="inferred from homology"/>
<evidence type="ECO:0000256" key="1">
    <source>
        <dbReference type="ARBA" id="ARBA00008875"/>
    </source>
</evidence>
<dbReference type="SUPFAM" id="SSF51445">
    <property type="entry name" value="(Trans)glycosidases"/>
    <property type="match status" value="1"/>
</dbReference>
<comment type="similarity">
    <text evidence="1">Belongs to the glycosyl hydrolase 39 family.</text>
</comment>
<sequence>MTQQDQSSRFSTITRGLTAVALAALGAAGPAQAVPADYFGLHIHYLGRGTAWPEVPVGSLRTWDAQLTWAELQPQRDRFDFTRLDQYVQTARQKGATVLVPLANTPAWASSRPGEPSRYGPGRLAPPADMQDWRRYVEAVVRRYRGQVQAYEIWNEPSDAGHYTGTLPELVTMACEARRIIRENDPAARVVSPASAGGGRHIAYLASFLSAGGRDCIDIVGHHFYVPRQSPEAMVPLIRQVREVMKQNGIDHLPLWNTETGWWLEDTDGTAVSAMVQSGGGWQKLDGPTGAAWLMRALVLGRAEGLGRFYWYSLDNPYGLGLLQATSRTPKPALAALSQIQSWLDEREVSNCRTVASGVWSCELLDAGRRAVADLLWAESATASMTAVPADLRTRWAGCQPPGESLVPAGRLSSLTLKPAPLLCPRATR</sequence>
<dbReference type="Gene3D" id="3.20.20.80">
    <property type="entry name" value="Glycosidases"/>
    <property type="match status" value="1"/>
</dbReference>
<name>A0ABX2G9Z5_9BURK</name>
<organism evidence="6 7">
    <name type="scientific">Sphaerotilus uruguayifluvii</name>
    <dbReference type="NCBI Taxonomy" id="2735897"/>
    <lineage>
        <taxon>Bacteria</taxon>
        <taxon>Pseudomonadati</taxon>
        <taxon>Pseudomonadota</taxon>
        <taxon>Betaproteobacteria</taxon>
        <taxon>Burkholderiales</taxon>
        <taxon>Sphaerotilaceae</taxon>
        <taxon>Sphaerotilus</taxon>
    </lineage>
</organism>
<feature type="domain" description="Glycosyl hydrolases family 39 N-terminal catalytic" evidence="5">
    <location>
        <begin position="74"/>
        <end position="260"/>
    </location>
</feature>
<keyword evidence="4" id="KW-0732">Signal</keyword>
<evidence type="ECO:0000313" key="6">
    <source>
        <dbReference type="EMBL" id="NRT58343.1"/>
    </source>
</evidence>
<accession>A0ABX2G9Z5</accession>
<keyword evidence="3" id="KW-0326">Glycosidase</keyword>
<dbReference type="InterPro" id="IPR049166">
    <property type="entry name" value="GH39_cat"/>
</dbReference>
<dbReference type="Proteomes" id="UP001516061">
    <property type="component" value="Unassembled WGS sequence"/>
</dbReference>
<evidence type="ECO:0000256" key="3">
    <source>
        <dbReference type="ARBA" id="ARBA00023295"/>
    </source>
</evidence>
<protein>
    <recommendedName>
        <fullName evidence="5">Glycosyl hydrolases family 39 N-terminal catalytic domain-containing protein</fullName>
    </recommendedName>
</protein>
<evidence type="ECO:0000259" key="5">
    <source>
        <dbReference type="Pfam" id="PF01229"/>
    </source>
</evidence>
<dbReference type="InterPro" id="IPR017853">
    <property type="entry name" value="GH"/>
</dbReference>
<dbReference type="PANTHER" id="PTHR12631:SF10">
    <property type="entry name" value="BETA-XYLOSIDASE-LIKE PROTEIN-RELATED"/>
    <property type="match status" value="1"/>
</dbReference>
<evidence type="ECO:0000256" key="2">
    <source>
        <dbReference type="ARBA" id="ARBA00022801"/>
    </source>
</evidence>